<dbReference type="AlphaFoldDB" id="C3ZTJ0"/>
<sequence>MKVLRSSGGAPLAKHSANCEMLVKLLEQAKVIGKYYNSLFNIDAAPLPPFKAAPLCTPVSVIEVAKVASRLKNGRSFGADGELLKHCSSQPVDPMANTIAKIRYAAREK</sequence>
<accession>C3ZTJ0</accession>
<dbReference type="InParanoid" id="C3ZTJ0"/>
<proteinExistence type="predicted"/>
<reference evidence="1" key="1">
    <citation type="journal article" date="2008" name="Nature">
        <title>The amphioxus genome and the evolution of the chordate karyotype.</title>
        <authorList>
            <consortium name="US DOE Joint Genome Institute (JGI-PGF)"/>
            <person name="Putnam N.H."/>
            <person name="Butts T."/>
            <person name="Ferrier D.E.K."/>
            <person name="Furlong R.F."/>
            <person name="Hellsten U."/>
            <person name="Kawashima T."/>
            <person name="Robinson-Rechavi M."/>
            <person name="Shoguchi E."/>
            <person name="Terry A."/>
            <person name="Yu J.-K."/>
            <person name="Benito-Gutierrez E.L."/>
            <person name="Dubchak I."/>
            <person name="Garcia-Fernandez J."/>
            <person name="Gibson-Brown J.J."/>
            <person name="Grigoriev I.V."/>
            <person name="Horton A.C."/>
            <person name="de Jong P.J."/>
            <person name="Jurka J."/>
            <person name="Kapitonov V.V."/>
            <person name="Kohara Y."/>
            <person name="Kuroki Y."/>
            <person name="Lindquist E."/>
            <person name="Lucas S."/>
            <person name="Osoegawa K."/>
            <person name="Pennacchio L.A."/>
            <person name="Salamov A.A."/>
            <person name="Satou Y."/>
            <person name="Sauka-Spengler T."/>
            <person name="Schmutz J."/>
            <person name="Shin-I T."/>
            <person name="Toyoda A."/>
            <person name="Bronner-Fraser M."/>
            <person name="Fujiyama A."/>
            <person name="Holland L.Z."/>
            <person name="Holland P.W.H."/>
            <person name="Satoh N."/>
            <person name="Rokhsar D.S."/>
        </authorList>
    </citation>
    <scope>NUCLEOTIDE SEQUENCE [LARGE SCALE GENOMIC DNA]</scope>
    <source>
        <strain evidence="1">S238N-H82</strain>
        <tissue evidence="1">Testes</tissue>
    </source>
</reference>
<organism>
    <name type="scientific">Branchiostoma floridae</name>
    <name type="common">Florida lancelet</name>
    <name type="synonym">Amphioxus</name>
    <dbReference type="NCBI Taxonomy" id="7739"/>
    <lineage>
        <taxon>Eukaryota</taxon>
        <taxon>Metazoa</taxon>
        <taxon>Chordata</taxon>
        <taxon>Cephalochordata</taxon>
        <taxon>Leptocardii</taxon>
        <taxon>Amphioxiformes</taxon>
        <taxon>Branchiostomatidae</taxon>
        <taxon>Branchiostoma</taxon>
    </lineage>
</organism>
<dbReference type="EMBL" id="GG666678">
    <property type="protein sequence ID" value="EEN44097.1"/>
    <property type="molecule type" value="Genomic_DNA"/>
</dbReference>
<protein>
    <submittedName>
        <fullName evidence="1">Uncharacterized protein</fullName>
    </submittedName>
</protein>
<gene>
    <name evidence="1" type="ORF">BRAFLDRAFT_87603</name>
</gene>
<evidence type="ECO:0000313" key="1">
    <source>
        <dbReference type="EMBL" id="EEN44097.1"/>
    </source>
</evidence>
<name>C3ZTJ0_BRAFL</name>